<dbReference type="RefSeq" id="WP_272008571.1">
    <property type="nucleotide sequence ID" value="NZ_JAQNDN010000024.1"/>
</dbReference>
<evidence type="ECO:0000313" key="7">
    <source>
        <dbReference type="EMBL" id="MDC0674383.1"/>
    </source>
</evidence>
<dbReference type="EMBL" id="JAQNDN010000024">
    <property type="protein sequence ID" value="MDC0674383.1"/>
    <property type="molecule type" value="Genomic_DNA"/>
</dbReference>
<dbReference type="InterPro" id="IPR000494">
    <property type="entry name" value="Rcpt_L-dom"/>
</dbReference>
<evidence type="ECO:0000256" key="3">
    <source>
        <dbReference type="ARBA" id="ARBA00022525"/>
    </source>
</evidence>
<organism evidence="7 8">
    <name type="scientific">Nannocystis radixulma</name>
    <dbReference type="NCBI Taxonomy" id="2995305"/>
    <lineage>
        <taxon>Bacteria</taxon>
        <taxon>Pseudomonadati</taxon>
        <taxon>Myxococcota</taxon>
        <taxon>Polyangia</taxon>
        <taxon>Nannocystales</taxon>
        <taxon>Nannocystaceae</taxon>
        <taxon>Nannocystis</taxon>
    </lineage>
</organism>
<evidence type="ECO:0000313" key="8">
    <source>
        <dbReference type="Proteomes" id="UP001217838"/>
    </source>
</evidence>
<dbReference type="Gene3D" id="3.80.20.20">
    <property type="entry name" value="Receptor L-domain"/>
    <property type="match status" value="1"/>
</dbReference>
<dbReference type="PANTHER" id="PTHR31018">
    <property type="entry name" value="SPORULATION-SPECIFIC PROTEIN-RELATED"/>
    <property type="match status" value="1"/>
</dbReference>
<dbReference type="Proteomes" id="UP001217838">
    <property type="component" value="Unassembled WGS sequence"/>
</dbReference>
<reference evidence="7 8" key="1">
    <citation type="submission" date="2022-11" db="EMBL/GenBank/DDBJ databases">
        <title>Minimal conservation of predation-associated metabolite biosynthetic gene clusters underscores biosynthetic potential of Myxococcota including descriptions for ten novel species: Archangium lansinium sp. nov., Myxococcus landrumus sp. nov., Nannocystis bai.</title>
        <authorList>
            <person name="Ahearne A."/>
            <person name="Stevens C."/>
            <person name="Dowd S."/>
        </authorList>
    </citation>
    <scope>NUCLEOTIDE SEQUENCE [LARGE SCALE GENOMIC DNA]</scope>
    <source>
        <strain evidence="7 8">NCELM</strain>
    </source>
</reference>
<comment type="subcellular location">
    <subcellularLocation>
        <location evidence="1">Secreted</location>
        <location evidence="1">Cell wall</location>
    </subcellularLocation>
</comment>
<dbReference type="InterPro" id="IPR036941">
    <property type="entry name" value="Rcpt_L-dom_sf"/>
</dbReference>
<evidence type="ECO:0000259" key="6">
    <source>
        <dbReference type="Pfam" id="PF01030"/>
    </source>
</evidence>
<evidence type="ECO:0000256" key="5">
    <source>
        <dbReference type="ARBA" id="ARBA00023180"/>
    </source>
</evidence>
<feature type="domain" description="Receptor L-domain" evidence="6">
    <location>
        <begin position="17"/>
        <end position="68"/>
    </location>
</feature>
<evidence type="ECO:0000256" key="4">
    <source>
        <dbReference type="ARBA" id="ARBA00022729"/>
    </source>
</evidence>
<evidence type="ECO:0000256" key="1">
    <source>
        <dbReference type="ARBA" id="ARBA00004191"/>
    </source>
</evidence>
<gene>
    <name evidence="7" type="ORF">POL58_41930</name>
</gene>
<dbReference type="Pfam" id="PF01030">
    <property type="entry name" value="Recep_L_domain"/>
    <property type="match status" value="1"/>
</dbReference>
<comment type="caution">
    <text evidence="7">The sequence shown here is derived from an EMBL/GenBank/DDBJ whole genome shotgun (WGS) entry which is preliminary data.</text>
</comment>
<proteinExistence type="predicted"/>
<keyword evidence="8" id="KW-1185">Reference proteome</keyword>
<keyword evidence="4" id="KW-0732">Signal</keyword>
<protein>
    <recommendedName>
        <fullName evidence="6">Receptor L-domain domain-containing protein</fullName>
    </recommendedName>
</protein>
<dbReference type="PANTHER" id="PTHR31018:SF3">
    <property type="entry name" value="RECEPTOR PROTEIN-TYROSINE KINASE"/>
    <property type="match status" value="1"/>
</dbReference>
<keyword evidence="3" id="KW-0964">Secreted</keyword>
<accession>A0ABT5BJS2</accession>
<dbReference type="InterPro" id="IPR051648">
    <property type="entry name" value="CWI-Assembly_Regulator"/>
</dbReference>
<keyword evidence="2" id="KW-0134">Cell wall</keyword>
<keyword evidence="5" id="KW-0325">Glycoprotein</keyword>
<evidence type="ECO:0000256" key="2">
    <source>
        <dbReference type="ARBA" id="ARBA00022512"/>
    </source>
</evidence>
<sequence>MVWPGPNLASLEDIGLVRGDLRILLGDDDQRDLSFLKCLHTIDGSLDIRGTTRLESTEGLENLQNVQSILIVDNTNLRTAIGFDRLRSTVGFTFYGNPAAEAIRFDSLETLVWMRIGFCADTLPAANNLALADLAGFAALTTIERLTLEGNEALVTAEILDALAANGASSPLQIATIRHNHFLSEESVHEALDALGVKKRDVCGNADGYPMCVCLIGG</sequence>
<dbReference type="SUPFAM" id="SSF52058">
    <property type="entry name" value="L domain-like"/>
    <property type="match status" value="1"/>
</dbReference>
<name>A0ABT5BJS2_9BACT</name>